<dbReference type="Proteomes" id="UP000680634">
    <property type="component" value="Unassembled WGS sequence"/>
</dbReference>
<keyword evidence="2" id="KW-0863">Zinc-finger</keyword>
<keyword evidence="7" id="KW-1185">Reference proteome</keyword>
<dbReference type="InterPro" id="IPR000962">
    <property type="entry name" value="Znf_DskA_TraR"/>
</dbReference>
<accession>A0ABS5JGL7</accession>
<evidence type="ECO:0000313" key="7">
    <source>
        <dbReference type="Proteomes" id="UP000680634"/>
    </source>
</evidence>
<reference evidence="7" key="2">
    <citation type="submission" date="2023-07" db="EMBL/GenBank/DDBJ databases">
        <title>Genome-inferred correspondence between phylogeny and metabolic traits in the wild Drosophila gut microbiome.</title>
        <authorList>
            <person name="Bueno E."/>
            <person name="Blow F."/>
            <person name="Douglas A.E."/>
        </authorList>
    </citation>
    <scope>NUCLEOTIDE SEQUENCE [LARGE SCALE GENOMIC DNA]</scope>
    <source>
        <strain evidence="7">JGM97</strain>
    </source>
</reference>
<dbReference type="PROSITE" id="PS51128">
    <property type="entry name" value="ZF_DKSA_2"/>
    <property type="match status" value="1"/>
</dbReference>
<gene>
    <name evidence="6" type="ORF">JK232_08915</name>
</gene>
<feature type="domain" description="Zinc finger DksA/TraR C4-type" evidence="5">
    <location>
        <begin position="35"/>
        <end position="65"/>
    </location>
</feature>
<proteinExistence type="predicted"/>
<dbReference type="SUPFAM" id="SSF57716">
    <property type="entry name" value="Glucocorticoid receptor-like (DNA-binding domain)"/>
    <property type="match status" value="1"/>
</dbReference>
<evidence type="ECO:0000313" key="6">
    <source>
        <dbReference type="EMBL" id="MBS0969016.1"/>
    </source>
</evidence>
<reference evidence="6 7" key="1">
    <citation type="submission" date="2020-12" db="EMBL/GenBank/DDBJ databases">
        <authorList>
            <person name="Mcmullen J.G."/>
        </authorList>
    </citation>
    <scope>NUCLEOTIDE SEQUENCE [LARGE SCALE GENOMIC DNA]</scope>
    <source>
        <strain evidence="6 7">JGM97</strain>
    </source>
</reference>
<dbReference type="Gene3D" id="1.20.120.910">
    <property type="entry name" value="DksA, coiled-coil domain"/>
    <property type="match status" value="1"/>
</dbReference>
<comment type="caution">
    <text evidence="6">The sequence shown here is derived from an EMBL/GenBank/DDBJ whole genome shotgun (WGS) entry which is preliminary data.</text>
</comment>
<keyword evidence="3" id="KW-0862">Zinc</keyword>
<evidence type="ECO:0000256" key="2">
    <source>
        <dbReference type="ARBA" id="ARBA00022771"/>
    </source>
</evidence>
<sequence length="71" mass="8347">MPDWMDRSQAHQARALAGHLARALRKPAQPSAFFCESCGEPIDERRRRAIDGVTRCCDCQQQEEQRRRHRR</sequence>
<protein>
    <submittedName>
        <fullName evidence="6">TraR/DksA C4-type zinc finger protein</fullName>
    </submittedName>
</protein>
<evidence type="ECO:0000256" key="3">
    <source>
        <dbReference type="ARBA" id="ARBA00022833"/>
    </source>
</evidence>
<dbReference type="RefSeq" id="WP_212589076.1">
    <property type="nucleotide sequence ID" value="NZ_JAERKB010000005.1"/>
</dbReference>
<evidence type="ECO:0000259" key="5">
    <source>
        <dbReference type="Pfam" id="PF01258"/>
    </source>
</evidence>
<organism evidence="6 7">
    <name type="scientific">Nissabacter archeti</name>
    <dbReference type="NCBI Taxonomy" id="1917880"/>
    <lineage>
        <taxon>Bacteria</taxon>
        <taxon>Pseudomonadati</taxon>
        <taxon>Pseudomonadota</taxon>
        <taxon>Gammaproteobacteria</taxon>
        <taxon>Enterobacterales</taxon>
        <taxon>Yersiniaceae</taxon>
        <taxon>Nissabacter</taxon>
    </lineage>
</organism>
<feature type="zinc finger region" description="dksA C4-type" evidence="4">
    <location>
        <begin position="35"/>
        <end position="59"/>
    </location>
</feature>
<keyword evidence="1" id="KW-0479">Metal-binding</keyword>
<name>A0ABS5JGL7_9GAMM</name>
<evidence type="ECO:0000256" key="4">
    <source>
        <dbReference type="PROSITE-ProRule" id="PRU00510"/>
    </source>
</evidence>
<dbReference type="EMBL" id="JAERKB010000005">
    <property type="protein sequence ID" value="MBS0969016.1"/>
    <property type="molecule type" value="Genomic_DNA"/>
</dbReference>
<dbReference type="Pfam" id="PF01258">
    <property type="entry name" value="zf-dskA_traR"/>
    <property type="match status" value="1"/>
</dbReference>
<evidence type="ECO:0000256" key="1">
    <source>
        <dbReference type="ARBA" id="ARBA00022723"/>
    </source>
</evidence>